<name>A0A9W8VAC7_9HYPO</name>
<keyword evidence="1" id="KW-0472">Membrane</keyword>
<keyword evidence="1" id="KW-1133">Transmembrane helix</keyword>
<reference evidence="2" key="1">
    <citation type="submission" date="2022-09" db="EMBL/GenBank/DDBJ databases">
        <title>Fusarium specimens isolated from Avocado Roots.</title>
        <authorList>
            <person name="Stajich J."/>
            <person name="Roper C."/>
            <person name="Heimlech-Rivalta G."/>
        </authorList>
    </citation>
    <scope>NUCLEOTIDE SEQUENCE</scope>
    <source>
        <strain evidence="2">CF00136</strain>
    </source>
</reference>
<evidence type="ECO:0000313" key="3">
    <source>
        <dbReference type="Proteomes" id="UP001152049"/>
    </source>
</evidence>
<keyword evidence="3" id="KW-1185">Reference proteome</keyword>
<feature type="transmembrane region" description="Helical" evidence="1">
    <location>
        <begin position="862"/>
        <end position="883"/>
    </location>
</feature>
<evidence type="ECO:0000256" key="1">
    <source>
        <dbReference type="SAM" id="Phobius"/>
    </source>
</evidence>
<protein>
    <submittedName>
        <fullName evidence="2">Uncharacterized protein</fullName>
    </submittedName>
</protein>
<gene>
    <name evidence="2" type="ORF">NW762_011645</name>
</gene>
<accession>A0A9W8VAC7</accession>
<proteinExistence type="predicted"/>
<sequence length="1145" mass="126148">MAKISAKCEFMDNALPAGNLSLQGKFYVAEDENGEHMIFSLDKRGQLCLVLKGPNGHNELINLSSRLGLADSEKVSSFAVSQNSNGDIHLCLTARNNDAADRLLVMPPTSGNRNAWTCQFDPYKDLYTGEQWGIHVRELLLGTSNDSSTSATAYPQIYLILKHLSMNTEDIWALTVNVDTKSWTNPKTFQMPCNPDKIIDKCVANLKQGNFMYRGMFVLYQKAATDPTKLSFVGFNPTKENPTLRSINQKVPPGAAFLSSIENGKGSTDLIVCGAELTWHKSRDCLTGTPSWTTLSKAGSYSDVCQLHIAQSDNVISAWTLHDNHTLAYQEFDFHEGSAPTPRTPLIPLLDQTQSTNRFAALQNPKLGQKLFVVNDKNTMGVMEQSVETALWMPPVDVVIPQSDEIIEFKSHTIRAEVTDEQGALLANRALRVCSSTSAELIINGRSIRGSPDGQVVETDGSGTITIIIRNDGLASPIITFDGKDSTDNLLKDGPFTVDPMSKLWSTVNNIKSAQDLRNITMPDGSSFMKPGISNDDLDKAAKALQDLIRVRQELTPHSSVQLANSSSTNATVGDRLWGSWYRIRDSIETGFQWIIEKVGDVWKFIVHLAGETWTFVLGSYTQVAEAMQKILVTITPGWDHLKKMYEFVFYWDDILDFKNVLVNITTQGMLWGIDGISLLEFHVDNFFNDLRQKARHIKSANLPSELSTLKPGKKEDLESQVKQEKGDIAQEALGSPGTQYGLYHLNHSGILNEQQASGQTSLDRLQQRLGDVYQQVEHLISRLQGNFEKLAQSKNLTVEEILMGLGVDLLEDTIGVTQSVVMTLLTSFGDLILLLVEGINEAITIPVLSPQYRKLTRGADLTILDAIALVIAIPGTYLFGIITGKKPRGVVGIDSLTKLNVMKPELDEKIGHAKFKAPGEKPTGSFYLSQEEIDAIKYYEKQFISSISVAMTILKVVGPAGGMMWYIFRTWPTLAIPQPYNLKMALFSSCKNLVFWIVQFASISHFSDGRLNINELLEDPGFSNRFYSWMVGGLPICGALEGKEAEQIHTLVSGMIQTVLLADLQIRSWTGEAGYSTYLTAEEWSKLLGKVFTAASGLTKGGGGYGAATALVFTVTGGSLNILRVSLEIAGKREILCTGIGLET</sequence>
<dbReference type="Proteomes" id="UP001152049">
    <property type="component" value="Unassembled WGS sequence"/>
</dbReference>
<organism evidence="2 3">
    <name type="scientific">Fusarium torreyae</name>
    <dbReference type="NCBI Taxonomy" id="1237075"/>
    <lineage>
        <taxon>Eukaryota</taxon>
        <taxon>Fungi</taxon>
        <taxon>Dikarya</taxon>
        <taxon>Ascomycota</taxon>
        <taxon>Pezizomycotina</taxon>
        <taxon>Sordariomycetes</taxon>
        <taxon>Hypocreomycetidae</taxon>
        <taxon>Hypocreales</taxon>
        <taxon>Nectriaceae</taxon>
        <taxon>Fusarium</taxon>
    </lineage>
</organism>
<feature type="transmembrane region" description="Helical" evidence="1">
    <location>
        <begin position="948"/>
        <end position="969"/>
    </location>
</feature>
<dbReference type="OrthoDB" id="3235083at2759"/>
<keyword evidence="1" id="KW-0812">Transmembrane</keyword>
<dbReference type="AlphaFoldDB" id="A0A9W8VAC7"/>
<comment type="caution">
    <text evidence="2">The sequence shown here is derived from an EMBL/GenBank/DDBJ whole genome shotgun (WGS) entry which is preliminary data.</text>
</comment>
<dbReference type="EMBL" id="JAOQAZ010000029">
    <property type="protein sequence ID" value="KAJ4250995.1"/>
    <property type="molecule type" value="Genomic_DNA"/>
</dbReference>
<evidence type="ECO:0000313" key="2">
    <source>
        <dbReference type="EMBL" id="KAJ4250995.1"/>
    </source>
</evidence>